<proteinExistence type="predicted"/>
<sequence>MTAWVAAAAAALAVLVALPDRPTGPAVVQAPAEAGSRARGRPLRPVAEAGVLGGGVLLLATLSPAGPLVLGAVAVAGLVVVRLRAAARAERDAAGRQQSVLDACEALVGELRAGRPLAPALDGASRVWPDLAPVALRARLGGDVPDALRDLAARPGADVLRRAAGAWELCASSGSGLVHALDLVLETVRADQAARRQVRTELAATRATARMVSALPLLLLVGAQGAGADPWHVLLATVPGQVCLLAGTGLLGVGLMWIERIARSAVEDQ</sequence>
<evidence type="ECO:0000256" key="4">
    <source>
        <dbReference type="ARBA" id="ARBA00022989"/>
    </source>
</evidence>
<dbReference type="Pfam" id="PF00482">
    <property type="entry name" value="T2SSF"/>
    <property type="match status" value="1"/>
</dbReference>
<reference evidence="8 9" key="1">
    <citation type="submission" date="2023-07" db="EMBL/GenBank/DDBJ databases">
        <title>Sequencing the genomes of 1000 actinobacteria strains.</title>
        <authorList>
            <person name="Klenk H.-P."/>
        </authorList>
    </citation>
    <scope>NUCLEOTIDE SEQUENCE [LARGE SCALE GENOMIC DNA]</scope>
    <source>
        <strain evidence="8 9">DSM 19426</strain>
    </source>
</reference>
<evidence type="ECO:0000313" key="9">
    <source>
        <dbReference type="Proteomes" id="UP001183648"/>
    </source>
</evidence>
<keyword evidence="5 6" id="KW-0472">Membrane</keyword>
<feature type="transmembrane region" description="Helical" evidence="6">
    <location>
        <begin position="58"/>
        <end position="81"/>
    </location>
</feature>
<keyword evidence="2" id="KW-1003">Cell membrane</keyword>
<keyword evidence="9" id="KW-1185">Reference proteome</keyword>
<evidence type="ECO:0000256" key="3">
    <source>
        <dbReference type="ARBA" id="ARBA00022692"/>
    </source>
</evidence>
<feature type="transmembrane region" description="Helical" evidence="6">
    <location>
        <begin position="233"/>
        <end position="258"/>
    </location>
</feature>
<protein>
    <submittedName>
        <fullName evidence="8">Tight adherence protein B</fullName>
    </submittedName>
</protein>
<keyword evidence="3 6" id="KW-0812">Transmembrane</keyword>
<comment type="caution">
    <text evidence="8">The sequence shown here is derived from an EMBL/GenBank/DDBJ whole genome shotgun (WGS) entry which is preliminary data.</text>
</comment>
<dbReference type="PANTHER" id="PTHR35007">
    <property type="entry name" value="INTEGRAL MEMBRANE PROTEIN-RELATED"/>
    <property type="match status" value="1"/>
</dbReference>
<gene>
    <name evidence="8" type="ORF">J2S63_002382</name>
</gene>
<evidence type="ECO:0000256" key="2">
    <source>
        <dbReference type="ARBA" id="ARBA00022475"/>
    </source>
</evidence>
<name>A0ABU2BW15_9ACTN</name>
<comment type="subcellular location">
    <subcellularLocation>
        <location evidence="1">Cell membrane</location>
        <topology evidence="1">Multi-pass membrane protein</topology>
    </subcellularLocation>
</comment>
<evidence type="ECO:0000256" key="6">
    <source>
        <dbReference type="SAM" id="Phobius"/>
    </source>
</evidence>
<evidence type="ECO:0000256" key="5">
    <source>
        <dbReference type="ARBA" id="ARBA00023136"/>
    </source>
</evidence>
<evidence type="ECO:0000313" key="8">
    <source>
        <dbReference type="EMBL" id="MDR7362829.1"/>
    </source>
</evidence>
<evidence type="ECO:0000259" key="7">
    <source>
        <dbReference type="Pfam" id="PF00482"/>
    </source>
</evidence>
<dbReference type="Proteomes" id="UP001183648">
    <property type="component" value="Unassembled WGS sequence"/>
</dbReference>
<organism evidence="8 9">
    <name type="scientific">Nocardioides marmoribigeumensis</name>
    <dbReference type="NCBI Taxonomy" id="433649"/>
    <lineage>
        <taxon>Bacteria</taxon>
        <taxon>Bacillati</taxon>
        <taxon>Actinomycetota</taxon>
        <taxon>Actinomycetes</taxon>
        <taxon>Propionibacteriales</taxon>
        <taxon>Nocardioidaceae</taxon>
        <taxon>Nocardioides</taxon>
    </lineage>
</organism>
<dbReference type="RefSeq" id="WP_310302336.1">
    <property type="nucleotide sequence ID" value="NZ_BAAAPS010000013.1"/>
</dbReference>
<keyword evidence="4 6" id="KW-1133">Transmembrane helix</keyword>
<dbReference type="InterPro" id="IPR018076">
    <property type="entry name" value="T2SS_GspF_dom"/>
</dbReference>
<evidence type="ECO:0000256" key="1">
    <source>
        <dbReference type="ARBA" id="ARBA00004651"/>
    </source>
</evidence>
<dbReference type="PANTHER" id="PTHR35007:SF4">
    <property type="entry name" value="CONSERVED TRANSMEMBRANE PROTEIN-RELATED"/>
    <property type="match status" value="1"/>
</dbReference>
<accession>A0ABU2BW15</accession>
<feature type="transmembrane region" description="Helical" evidence="6">
    <location>
        <begin position="207"/>
        <end position="227"/>
    </location>
</feature>
<dbReference type="EMBL" id="JAVDYG010000001">
    <property type="protein sequence ID" value="MDR7362829.1"/>
    <property type="molecule type" value="Genomic_DNA"/>
</dbReference>
<feature type="domain" description="Type II secretion system protein GspF" evidence="7">
    <location>
        <begin position="104"/>
        <end position="221"/>
    </location>
</feature>